<dbReference type="PANTHER" id="PTHR42109">
    <property type="entry name" value="UNPLACED GENOMIC SCAFFOLD UM_SCAF_CONTIG_1.265, WHOLE GENOME SHOTGUN SEQUENCE"/>
    <property type="match status" value="1"/>
</dbReference>
<dbReference type="EMBL" id="AYKW01000013">
    <property type="protein sequence ID" value="PIL30927.1"/>
    <property type="molecule type" value="Genomic_DNA"/>
</dbReference>
<dbReference type="PANTHER" id="PTHR42109:SF2">
    <property type="entry name" value="INTEGRAL MEMBRANE PROTEIN"/>
    <property type="match status" value="1"/>
</dbReference>
<proteinExistence type="predicted"/>
<dbReference type="Proteomes" id="UP000230002">
    <property type="component" value="Unassembled WGS sequence"/>
</dbReference>
<feature type="domain" description="DUF7702" evidence="2">
    <location>
        <begin position="3"/>
        <end position="256"/>
    </location>
</feature>
<evidence type="ECO:0000259" key="2">
    <source>
        <dbReference type="Pfam" id="PF24800"/>
    </source>
</evidence>
<dbReference type="Pfam" id="PF24800">
    <property type="entry name" value="DUF7702"/>
    <property type="match status" value="1"/>
</dbReference>
<organism evidence="3 4">
    <name type="scientific">Ganoderma sinense ZZ0214-1</name>
    <dbReference type="NCBI Taxonomy" id="1077348"/>
    <lineage>
        <taxon>Eukaryota</taxon>
        <taxon>Fungi</taxon>
        <taxon>Dikarya</taxon>
        <taxon>Basidiomycota</taxon>
        <taxon>Agaricomycotina</taxon>
        <taxon>Agaricomycetes</taxon>
        <taxon>Polyporales</taxon>
        <taxon>Polyporaceae</taxon>
        <taxon>Ganoderma</taxon>
    </lineage>
</organism>
<feature type="transmembrane region" description="Helical" evidence="1">
    <location>
        <begin position="69"/>
        <end position="90"/>
    </location>
</feature>
<keyword evidence="4" id="KW-1185">Reference proteome</keyword>
<evidence type="ECO:0000256" key="1">
    <source>
        <dbReference type="SAM" id="Phobius"/>
    </source>
</evidence>
<evidence type="ECO:0000313" key="4">
    <source>
        <dbReference type="Proteomes" id="UP000230002"/>
    </source>
</evidence>
<protein>
    <recommendedName>
        <fullName evidence="2">DUF7702 domain-containing protein</fullName>
    </recommendedName>
</protein>
<keyword evidence="1" id="KW-0472">Membrane</keyword>
<gene>
    <name evidence="3" type="ORF">GSI_07096</name>
</gene>
<feature type="transmembrane region" description="Helical" evidence="1">
    <location>
        <begin position="36"/>
        <end position="57"/>
    </location>
</feature>
<dbReference type="AlphaFoldDB" id="A0A2G8SAY7"/>
<keyword evidence="1" id="KW-1133">Transmembrane helix</keyword>
<feature type="transmembrane region" description="Helical" evidence="1">
    <location>
        <begin position="102"/>
        <end position="127"/>
    </location>
</feature>
<feature type="transmembrane region" description="Helical" evidence="1">
    <location>
        <begin position="235"/>
        <end position="256"/>
    </location>
</feature>
<comment type="caution">
    <text evidence="3">The sequence shown here is derived from an EMBL/GenBank/DDBJ whole genome shotgun (WGS) entry which is preliminary data.</text>
</comment>
<sequence length="293" mass="32270">MHLDERGDIAAAQIATFGPLLFTGLIFVVRDPKRRMAWAFLSLMSVLRLIGAISHIVSEGDPTNVTSRVIYFIMEAAGQGPLLAATLGFLRTVSQHSLDKTFIFAKGMAVFALAGISGVVLAIVGGARSSSAHTADEYNLDMQLRHVGLILFVVLFSGCLGITAYCWLYWRLIWIYRRRILISITIAMPFLLVRMLYGVFSAFAPSTVTFQNGHQIPVVPSSSGLGKFSPSSPKWYIYFVMSVLMEWIVVIIYLVTRVFTALDNDRPVEAGNDKSDGDSETSKSDVFCLKVPA</sequence>
<dbReference type="OrthoDB" id="2560628at2759"/>
<feature type="transmembrane region" description="Helical" evidence="1">
    <location>
        <begin position="12"/>
        <end position="29"/>
    </location>
</feature>
<feature type="transmembrane region" description="Helical" evidence="1">
    <location>
        <begin position="180"/>
        <end position="200"/>
    </location>
</feature>
<name>A0A2G8SAY7_9APHY</name>
<evidence type="ECO:0000313" key="3">
    <source>
        <dbReference type="EMBL" id="PIL30927.1"/>
    </source>
</evidence>
<feature type="transmembrane region" description="Helical" evidence="1">
    <location>
        <begin position="147"/>
        <end position="168"/>
    </location>
</feature>
<accession>A0A2G8SAY7</accession>
<keyword evidence="1" id="KW-0812">Transmembrane</keyword>
<dbReference type="InterPro" id="IPR056119">
    <property type="entry name" value="DUF7702"/>
</dbReference>
<reference evidence="3 4" key="1">
    <citation type="journal article" date="2015" name="Sci. Rep.">
        <title>Chromosome-level genome map provides insights into diverse defense mechanisms in the medicinal fungus Ganoderma sinense.</title>
        <authorList>
            <person name="Zhu Y."/>
            <person name="Xu J."/>
            <person name="Sun C."/>
            <person name="Zhou S."/>
            <person name="Xu H."/>
            <person name="Nelson D.R."/>
            <person name="Qian J."/>
            <person name="Song J."/>
            <person name="Luo H."/>
            <person name="Xiang L."/>
            <person name="Li Y."/>
            <person name="Xu Z."/>
            <person name="Ji A."/>
            <person name="Wang L."/>
            <person name="Lu S."/>
            <person name="Hayward A."/>
            <person name="Sun W."/>
            <person name="Li X."/>
            <person name="Schwartz D.C."/>
            <person name="Wang Y."/>
            <person name="Chen S."/>
        </authorList>
    </citation>
    <scope>NUCLEOTIDE SEQUENCE [LARGE SCALE GENOMIC DNA]</scope>
    <source>
        <strain evidence="3 4">ZZ0214-1</strain>
    </source>
</reference>